<gene>
    <name evidence="1" type="ORF">A4R26_26405</name>
</gene>
<comment type="caution">
    <text evidence="1">The sequence shown here is derived from an EMBL/GenBank/DDBJ whole genome shotgun (WGS) entry which is preliminary data.</text>
</comment>
<accession>A0A1V9FDI4</accession>
<protein>
    <submittedName>
        <fullName evidence="1">Uncharacterized protein</fullName>
    </submittedName>
</protein>
<proteinExistence type="predicted"/>
<evidence type="ECO:0000313" key="2">
    <source>
        <dbReference type="Proteomes" id="UP000192276"/>
    </source>
</evidence>
<keyword evidence="2" id="KW-1185">Reference proteome</keyword>
<reference evidence="2" key="1">
    <citation type="submission" date="2016-04" db="EMBL/GenBank/DDBJ databases">
        <authorList>
            <person name="Chen L."/>
            <person name="Zhuang W."/>
            <person name="Wang G."/>
        </authorList>
    </citation>
    <scope>NUCLEOTIDE SEQUENCE [LARGE SCALE GENOMIC DNA]</scope>
    <source>
        <strain evidence="2">208</strain>
    </source>
</reference>
<evidence type="ECO:0000313" key="1">
    <source>
        <dbReference type="EMBL" id="OQP56236.1"/>
    </source>
</evidence>
<name>A0A1V9FDI4_9BACT</name>
<sequence length="69" mass="7795">MTEAVIASVKELRPVKMLLRSILFPILILMGSFDSSALSEETEIDTEESYTYAEGMVKRKSGRYFKLAC</sequence>
<dbReference type="Proteomes" id="UP000192276">
    <property type="component" value="Unassembled WGS sequence"/>
</dbReference>
<dbReference type="AlphaFoldDB" id="A0A1V9FDI4"/>
<organism evidence="1 2">
    <name type="scientific">Niastella populi</name>
    <dbReference type="NCBI Taxonomy" id="550983"/>
    <lineage>
        <taxon>Bacteria</taxon>
        <taxon>Pseudomonadati</taxon>
        <taxon>Bacteroidota</taxon>
        <taxon>Chitinophagia</taxon>
        <taxon>Chitinophagales</taxon>
        <taxon>Chitinophagaceae</taxon>
        <taxon>Niastella</taxon>
    </lineage>
</organism>
<dbReference type="EMBL" id="LWBP01000202">
    <property type="protein sequence ID" value="OQP56236.1"/>
    <property type="molecule type" value="Genomic_DNA"/>
</dbReference>
<dbReference type="STRING" id="550983.A4R26_26405"/>